<dbReference type="InterPro" id="IPR007052">
    <property type="entry name" value="CS_dom"/>
</dbReference>
<organism evidence="7 8">
    <name type="scientific">Exocentrus adspersus</name>
    <dbReference type="NCBI Taxonomy" id="1586481"/>
    <lineage>
        <taxon>Eukaryota</taxon>
        <taxon>Metazoa</taxon>
        <taxon>Ecdysozoa</taxon>
        <taxon>Arthropoda</taxon>
        <taxon>Hexapoda</taxon>
        <taxon>Insecta</taxon>
        <taxon>Pterygota</taxon>
        <taxon>Neoptera</taxon>
        <taxon>Endopterygota</taxon>
        <taxon>Coleoptera</taxon>
        <taxon>Polyphaga</taxon>
        <taxon>Cucujiformia</taxon>
        <taxon>Chrysomeloidea</taxon>
        <taxon>Cerambycidae</taxon>
        <taxon>Lamiinae</taxon>
        <taxon>Acanthocinini</taxon>
        <taxon>Exocentrus</taxon>
    </lineage>
</organism>
<keyword evidence="4" id="KW-0963">Cytoplasm</keyword>
<dbReference type="InterPro" id="IPR037895">
    <property type="entry name" value="NUDCD1"/>
</dbReference>
<comment type="caution">
    <text evidence="7">The sequence shown here is derived from an EMBL/GenBank/DDBJ whole genome shotgun (WGS) entry which is preliminary data.</text>
</comment>
<dbReference type="PANTHER" id="PTHR21664">
    <property type="entry name" value="CHRONIC MYELOGENOUS LEUKEMIA TUMOR ANTIGEN 66"/>
    <property type="match status" value="1"/>
</dbReference>
<evidence type="ECO:0000313" key="8">
    <source>
        <dbReference type="Proteomes" id="UP001159042"/>
    </source>
</evidence>
<dbReference type="GO" id="GO:0005737">
    <property type="term" value="C:cytoplasm"/>
    <property type="evidence" value="ECO:0007669"/>
    <property type="project" value="UniProtKB-SubCell"/>
</dbReference>
<evidence type="ECO:0000256" key="2">
    <source>
        <dbReference type="ARBA" id="ARBA00004496"/>
    </source>
</evidence>
<evidence type="ECO:0000256" key="5">
    <source>
        <dbReference type="ARBA" id="ARBA00023242"/>
    </source>
</evidence>
<protein>
    <recommendedName>
        <fullName evidence="3">NudC domain-containing protein 1</fullName>
    </recommendedName>
</protein>
<gene>
    <name evidence="7" type="ORF">NQ315_000695</name>
</gene>
<dbReference type="EMBL" id="JANEYG010000002">
    <property type="protein sequence ID" value="KAJ8924547.1"/>
    <property type="molecule type" value="Genomic_DNA"/>
</dbReference>
<dbReference type="SUPFAM" id="SSF49764">
    <property type="entry name" value="HSP20-like chaperones"/>
    <property type="match status" value="1"/>
</dbReference>
<feature type="domain" description="CS" evidence="6">
    <location>
        <begin position="273"/>
        <end position="360"/>
    </location>
</feature>
<dbReference type="Proteomes" id="UP001159042">
    <property type="component" value="Unassembled WGS sequence"/>
</dbReference>
<evidence type="ECO:0000256" key="1">
    <source>
        <dbReference type="ARBA" id="ARBA00004123"/>
    </source>
</evidence>
<keyword evidence="8" id="KW-1185">Reference proteome</keyword>
<proteinExistence type="predicted"/>
<dbReference type="Gene3D" id="2.60.40.790">
    <property type="match status" value="1"/>
</dbReference>
<dbReference type="GO" id="GO:0005634">
    <property type="term" value="C:nucleus"/>
    <property type="evidence" value="ECO:0007669"/>
    <property type="project" value="UniProtKB-SubCell"/>
</dbReference>
<dbReference type="Pfam" id="PF04969">
    <property type="entry name" value="CS"/>
    <property type="match status" value="1"/>
</dbReference>
<dbReference type="PROSITE" id="PS51203">
    <property type="entry name" value="CS"/>
    <property type="match status" value="1"/>
</dbReference>
<keyword evidence="5" id="KW-0539">Nucleus</keyword>
<dbReference type="PANTHER" id="PTHR21664:SF1">
    <property type="entry name" value="NUDC DOMAIN-CONTAINING PROTEIN 1"/>
    <property type="match status" value="1"/>
</dbReference>
<dbReference type="CDD" id="cd06467">
    <property type="entry name" value="p23_NUDC_like"/>
    <property type="match status" value="1"/>
</dbReference>
<evidence type="ECO:0000259" key="6">
    <source>
        <dbReference type="PROSITE" id="PS51203"/>
    </source>
</evidence>
<evidence type="ECO:0000313" key="7">
    <source>
        <dbReference type="EMBL" id="KAJ8924547.1"/>
    </source>
</evidence>
<evidence type="ECO:0000256" key="4">
    <source>
        <dbReference type="ARBA" id="ARBA00022490"/>
    </source>
</evidence>
<evidence type="ECO:0000256" key="3">
    <source>
        <dbReference type="ARBA" id="ARBA00018915"/>
    </source>
</evidence>
<dbReference type="AlphaFoldDB" id="A0AAV8WEA7"/>
<dbReference type="InterPro" id="IPR008978">
    <property type="entry name" value="HSP20-like_chaperone"/>
</dbReference>
<name>A0AAV8WEA7_9CUCU</name>
<sequence length="576" mass="65036">MGPISIELLPNRLLLDGNFEGYKLSLKEIPIKRRDLSTPVDRILLNSSQYTLLHTKLYGLHNHLIGDHFDDTNSVYFIDSDWNVCKTYLDSFSNEVAEPIIVWQIPKSEERKTGDYNVTLKFTDENTAVIADGTGIMYIVNTGLRRDDDVFTALFSDKVIGSDEGFVIQDAVSKKTQSHKEELHVLALNIKQNTLEGHFSTFLYWVTFVKEDSQWHQVAIKQLHAKGDVQYCSLQKDCNAVYVVSEGGCKFTINSDYLVKKDDNETGNVEGRDTHKTYNWTQNFEDITIKFPLPENLNKESVNVESKATEVDIRYNETKLLSGQLYQRIDSHLTTWAVENNCLEIVLYKSEAGLMWPELVKGDQAGEYIVDPSIVQEAQERLGHLSSDTEASPQTGTTFNSQQVEECDFETDKVTTFERLQGTTNNVTHRAHLGSHQVLMTANLNPDLPLALGVRHDVDVCLWQPQGCGDDFSISHEGTLLAFGYVSASKRNRKFCVCPPDMSYSAVCESSGHLFIYRQKRPISTTVLKNRTTGRKVDNIAEQQVVNISNEEITGIYATNKILYLLTASSVKALKL</sequence>
<reference evidence="7 8" key="1">
    <citation type="journal article" date="2023" name="Insect Mol. Biol.">
        <title>Genome sequencing provides insights into the evolution of gene families encoding plant cell wall-degrading enzymes in longhorned beetles.</title>
        <authorList>
            <person name="Shin N.R."/>
            <person name="Okamura Y."/>
            <person name="Kirsch R."/>
            <person name="Pauchet Y."/>
        </authorList>
    </citation>
    <scope>NUCLEOTIDE SEQUENCE [LARGE SCALE GENOMIC DNA]</scope>
    <source>
        <strain evidence="7">EAD_L_NR</strain>
    </source>
</reference>
<comment type="subcellular location">
    <subcellularLocation>
        <location evidence="2">Cytoplasm</location>
    </subcellularLocation>
    <subcellularLocation>
        <location evidence="1">Nucleus</location>
    </subcellularLocation>
</comment>
<accession>A0AAV8WEA7</accession>